<gene>
    <name evidence="3" type="ORF">HLB35_10055</name>
</gene>
<protein>
    <recommendedName>
        <fullName evidence="2">L,D-transpeptidase scaffold domain-containing protein</fullName>
    </recommendedName>
</protein>
<feature type="domain" description="L,D-transpeptidase scaffold" evidence="2">
    <location>
        <begin position="86"/>
        <end position="134"/>
    </location>
</feature>
<reference evidence="3 4" key="1">
    <citation type="submission" date="2020-05" db="EMBL/GenBank/DDBJ databases">
        <authorList>
            <person name="Ruan W."/>
            <person name="Jeon C.O."/>
            <person name="Chun B.H."/>
        </authorList>
    </citation>
    <scope>NUCLEOTIDE SEQUENCE [LARGE SCALE GENOMIC DNA]</scope>
    <source>
        <strain evidence="3 4">TBZ9</strain>
    </source>
</reference>
<name>A0A7Y3TXP0_9GAMM</name>
<feature type="chain" id="PRO_5031223578" description="L,D-transpeptidase scaffold domain-containing protein" evidence="1">
    <location>
        <begin position="36"/>
        <end position="141"/>
    </location>
</feature>
<evidence type="ECO:0000313" key="3">
    <source>
        <dbReference type="EMBL" id="NOG32015.1"/>
    </source>
</evidence>
<dbReference type="EMBL" id="JABFHI010000003">
    <property type="protein sequence ID" value="NOG32015.1"/>
    <property type="molecule type" value="Genomic_DNA"/>
</dbReference>
<organism evidence="3 4">
    <name type="scientific">Vreelandella azerica</name>
    <dbReference type="NCBI Taxonomy" id="2732867"/>
    <lineage>
        <taxon>Bacteria</taxon>
        <taxon>Pseudomonadati</taxon>
        <taxon>Pseudomonadota</taxon>
        <taxon>Gammaproteobacteria</taxon>
        <taxon>Oceanospirillales</taxon>
        <taxon>Halomonadaceae</taxon>
        <taxon>Vreelandella</taxon>
    </lineage>
</organism>
<accession>A0A7Y3TXP0</accession>
<dbReference type="InterPro" id="IPR045380">
    <property type="entry name" value="LD_TPept_scaffold_dom"/>
</dbReference>
<evidence type="ECO:0000313" key="4">
    <source>
        <dbReference type="Proteomes" id="UP000588806"/>
    </source>
</evidence>
<keyword evidence="4" id="KW-1185">Reference proteome</keyword>
<proteinExistence type="predicted"/>
<keyword evidence="1" id="KW-0732">Signal</keyword>
<comment type="caution">
    <text evidence="3">The sequence shown here is derived from an EMBL/GenBank/DDBJ whole genome shotgun (WGS) entry which is preliminary data.</text>
</comment>
<dbReference type="Pfam" id="PF20142">
    <property type="entry name" value="Scaffold"/>
    <property type="match status" value="1"/>
</dbReference>
<sequence>MNEKRSIQHWVGTRRRWPLGVVLSVSLGAMLPAMAAENDTVMFAFADSLLLEPAPQSTQARVAGESAIRAALTQISTDNPGLANEQLQALYEQVDNAFVWQSERRVNALVEALRELTKDGLTVEDYATDGLLSDISGQSFG</sequence>
<dbReference type="RefSeq" id="WP_171702465.1">
    <property type="nucleotide sequence ID" value="NZ_JABFHI010000003.1"/>
</dbReference>
<dbReference type="AlphaFoldDB" id="A0A7Y3TXP0"/>
<evidence type="ECO:0000256" key="1">
    <source>
        <dbReference type="SAM" id="SignalP"/>
    </source>
</evidence>
<reference evidence="3 4" key="2">
    <citation type="submission" date="2020-06" db="EMBL/GenBank/DDBJ databases">
        <title>Halomonas songnenensis sp. nov., a moderately halophilic bacterium isolated from saline and alkaline soils.</title>
        <authorList>
            <person name="Jiang J."/>
            <person name="Pan Y."/>
        </authorList>
    </citation>
    <scope>NUCLEOTIDE SEQUENCE [LARGE SCALE GENOMIC DNA]</scope>
    <source>
        <strain evidence="3 4">TBZ9</strain>
    </source>
</reference>
<evidence type="ECO:0000259" key="2">
    <source>
        <dbReference type="Pfam" id="PF20142"/>
    </source>
</evidence>
<dbReference type="Proteomes" id="UP000588806">
    <property type="component" value="Unassembled WGS sequence"/>
</dbReference>
<feature type="signal peptide" evidence="1">
    <location>
        <begin position="1"/>
        <end position="35"/>
    </location>
</feature>